<proteinExistence type="predicted"/>
<organism evidence="2 3">
    <name type="scientific">Aquatica leii</name>
    <dbReference type="NCBI Taxonomy" id="1421715"/>
    <lineage>
        <taxon>Eukaryota</taxon>
        <taxon>Metazoa</taxon>
        <taxon>Ecdysozoa</taxon>
        <taxon>Arthropoda</taxon>
        <taxon>Hexapoda</taxon>
        <taxon>Insecta</taxon>
        <taxon>Pterygota</taxon>
        <taxon>Neoptera</taxon>
        <taxon>Endopterygota</taxon>
        <taxon>Coleoptera</taxon>
        <taxon>Polyphaga</taxon>
        <taxon>Elateriformia</taxon>
        <taxon>Elateroidea</taxon>
        <taxon>Lampyridae</taxon>
        <taxon>Luciolinae</taxon>
        <taxon>Aquatica</taxon>
    </lineage>
</organism>
<gene>
    <name evidence="2" type="ORF">RN001_015684</name>
</gene>
<evidence type="ECO:0000256" key="1">
    <source>
        <dbReference type="SAM" id="MobiDB-lite"/>
    </source>
</evidence>
<dbReference type="EMBL" id="JARPUR010000008">
    <property type="protein sequence ID" value="KAK4871560.1"/>
    <property type="molecule type" value="Genomic_DNA"/>
</dbReference>
<comment type="caution">
    <text evidence="2">The sequence shown here is derived from an EMBL/GenBank/DDBJ whole genome shotgun (WGS) entry which is preliminary data.</text>
</comment>
<accession>A0AAN7SMR7</accession>
<dbReference type="AlphaFoldDB" id="A0AAN7SMR7"/>
<evidence type="ECO:0000313" key="3">
    <source>
        <dbReference type="Proteomes" id="UP001353858"/>
    </source>
</evidence>
<evidence type="ECO:0000313" key="2">
    <source>
        <dbReference type="EMBL" id="KAK4871560.1"/>
    </source>
</evidence>
<feature type="region of interest" description="Disordered" evidence="1">
    <location>
        <begin position="209"/>
        <end position="228"/>
    </location>
</feature>
<keyword evidence="3" id="KW-1185">Reference proteome</keyword>
<dbReference type="Proteomes" id="UP001353858">
    <property type="component" value="Unassembled WGS sequence"/>
</dbReference>
<name>A0AAN7SMR7_9COLE</name>
<protein>
    <submittedName>
        <fullName evidence="2">Uncharacterized protein</fullName>
    </submittedName>
</protein>
<sequence length="403" mass="45865">MTSTSTGASVVTRNKTNIWLIGQSLRKLNPTKLPFISEVLRLFFYYKNEERKTILESATVTACEVIGLCEKANIPIRLKKHVITKIRKHFKEWQNLKKNKENKNKRSEALKNKEQDWQPKLEDLFDIAHYDVLSIMTVEKDKQFLLLQVQVVIGSVDRKSLIKWKKMEEKEGRIKKLRERESKNISALTEKVLLSSSSFSSCDETSASDLEVASESPQAKPPQKRTRKDIFNRQLASSLDVCKWSDRKATTVVFNVNRSSIRQYRLKNQKAVAESLKTEFKHDLPLTIHWDEKLIEDVTGHKSVDRLPILVSGHGINQLLAVPKLKRGTSTACASAVYEAINSWGLRDKVKCLCFDTTAVNTGLINGACVKLEKKMKKDLASLSPSHFRNYVISCSESIARTG</sequence>
<reference evidence="3" key="1">
    <citation type="submission" date="2023-01" db="EMBL/GenBank/DDBJ databases">
        <title>Key to firefly adult light organ development and bioluminescence: homeobox transcription factors regulate luciferase expression and transportation to peroxisome.</title>
        <authorList>
            <person name="Fu X."/>
        </authorList>
    </citation>
    <scope>NUCLEOTIDE SEQUENCE [LARGE SCALE GENOMIC DNA]</scope>
</reference>